<dbReference type="Gene3D" id="3.40.50.300">
    <property type="entry name" value="P-loop containing nucleotide triphosphate hydrolases"/>
    <property type="match status" value="1"/>
</dbReference>
<dbReference type="Gene3D" id="3.80.10.10">
    <property type="entry name" value="Ribonuclease Inhibitor"/>
    <property type="match status" value="2"/>
</dbReference>
<dbReference type="SUPFAM" id="SSF52058">
    <property type="entry name" value="L domain-like"/>
    <property type="match status" value="1"/>
</dbReference>
<dbReference type="InterPro" id="IPR003591">
    <property type="entry name" value="Leu-rich_rpt_typical-subtyp"/>
</dbReference>
<evidence type="ECO:0000256" key="2">
    <source>
        <dbReference type="ARBA" id="ARBA00022614"/>
    </source>
</evidence>
<dbReference type="SMART" id="SM00365">
    <property type="entry name" value="LRR_SD22"/>
    <property type="match status" value="6"/>
</dbReference>
<dbReference type="STRING" id="286115.A0A507CP55"/>
<name>A0A507CP55_9FUNG</name>
<feature type="domain" description="Guanylate kinase-like" evidence="7">
    <location>
        <begin position="482"/>
        <end position="728"/>
    </location>
</feature>
<keyword evidence="5 8" id="KW-0418">Kinase</keyword>
<dbReference type="GO" id="GO:0005829">
    <property type="term" value="C:cytosol"/>
    <property type="evidence" value="ECO:0007669"/>
    <property type="project" value="TreeGrafter"/>
</dbReference>
<keyword evidence="2" id="KW-0433">Leucine-rich repeat</keyword>
<protein>
    <submittedName>
        <fullName evidence="8">Guanylate kinase</fullName>
    </submittedName>
</protein>
<dbReference type="PROSITE" id="PS00856">
    <property type="entry name" value="GUANYLATE_KINASE_1"/>
    <property type="match status" value="1"/>
</dbReference>
<evidence type="ECO:0000256" key="5">
    <source>
        <dbReference type="ARBA" id="ARBA00022777"/>
    </source>
</evidence>
<dbReference type="Proteomes" id="UP000317494">
    <property type="component" value="Unassembled WGS sequence"/>
</dbReference>
<keyword evidence="4" id="KW-0677">Repeat</keyword>
<reference evidence="8 9" key="1">
    <citation type="journal article" date="2019" name="Sci. Rep.">
        <title>Comparative genomics of chytrid fungi reveal insights into the obligate biotrophic and pathogenic lifestyle of Synchytrium endobioticum.</title>
        <authorList>
            <person name="van de Vossenberg B.T.L.H."/>
            <person name="Warris S."/>
            <person name="Nguyen H.D.T."/>
            <person name="van Gent-Pelzer M.P.E."/>
            <person name="Joly D.L."/>
            <person name="van de Geest H.C."/>
            <person name="Bonants P.J.M."/>
            <person name="Smith D.S."/>
            <person name="Levesque C.A."/>
            <person name="van der Lee T.A.J."/>
        </authorList>
    </citation>
    <scope>NUCLEOTIDE SEQUENCE [LARGE SCALE GENOMIC DNA]</scope>
    <source>
        <strain evidence="8 9">MB42</strain>
    </source>
</reference>
<dbReference type="InterPro" id="IPR008144">
    <property type="entry name" value="Guanylate_kin-like_dom"/>
</dbReference>
<dbReference type="PANTHER" id="PTHR23117:SF13">
    <property type="entry name" value="GUANYLATE KINASE"/>
    <property type="match status" value="1"/>
</dbReference>
<evidence type="ECO:0000256" key="3">
    <source>
        <dbReference type="ARBA" id="ARBA00022679"/>
    </source>
</evidence>
<dbReference type="GO" id="GO:0004385">
    <property type="term" value="F:GMP kinase activity"/>
    <property type="evidence" value="ECO:0007669"/>
    <property type="project" value="TreeGrafter"/>
</dbReference>
<organism evidence="8 9">
    <name type="scientific">Synchytrium endobioticum</name>
    <dbReference type="NCBI Taxonomy" id="286115"/>
    <lineage>
        <taxon>Eukaryota</taxon>
        <taxon>Fungi</taxon>
        <taxon>Fungi incertae sedis</taxon>
        <taxon>Chytridiomycota</taxon>
        <taxon>Chytridiomycota incertae sedis</taxon>
        <taxon>Chytridiomycetes</taxon>
        <taxon>Synchytriales</taxon>
        <taxon>Synchytriaceae</taxon>
        <taxon>Synchytrium</taxon>
    </lineage>
</organism>
<keyword evidence="3" id="KW-0808">Transferase</keyword>
<dbReference type="PROSITE" id="PS50052">
    <property type="entry name" value="GUANYLATE_KINASE_2"/>
    <property type="match status" value="1"/>
</dbReference>
<dbReference type="AlphaFoldDB" id="A0A507CP55"/>
<evidence type="ECO:0000256" key="1">
    <source>
        <dbReference type="ARBA" id="ARBA00005790"/>
    </source>
</evidence>
<dbReference type="Pfam" id="PF00625">
    <property type="entry name" value="Guanylate_kin"/>
    <property type="match status" value="1"/>
</dbReference>
<dbReference type="SMART" id="SM00072">
    <property type="entry name" value="GuKc"/>
    <property type="match status" value="1"/>
</dbReference>
<dbReference type="PROSITE" id="PS51450">
    <property type="entry name" value="LRR"/>
    <property type="match status" value="5"/>
</dbReference>
<dbReference type="InterPro" id="IPR008145">
    <property type="entry name" value="GK/Ca_channel_bsu"/>
</dbReference>
<dbReference type="EMBL" id="QEAN01000295">
    <property type="protein sequence ID" value="TPX40912.1"/>
    <property type="molecule type" value="Genomic_DNA"/>
</dbReference>
<dbReference type="SUPFAM" id="SSF52540">
    <property type="entry name" value="P-loop containing nucleoside triphosphate hydrolases"/>
    <property type="match status" value="1"/>
</dbReference>
<feature type="compositionally biased region" description="Low complexity" evidence="6">
    <location>
        <begin position="117"/>
        <end position="137"/>
    </location>
</feature>
<feature type="region of interest" description="Disordered" evidence="6">
    <location>
        <begin position="616"/>
        <end position="656"/>
    </location>
</feature>
<keyword evidence="9" id="KW-1185">Reference proteome</keyword>
<comment type="caution">
    <text evidence="8">The sequence shown here is derived from an EMBL/GenBank/DDBJ whole genome shotgun (WGS) entry which is preliminary data.</text>
</comment>
<dbReference type="Pfam" id="PF12799">
    <property type="entry name" value="LRR_4"/>
    <property type="match status" value="1"/>
</dbReference>
<dbReference type="PANTHER" id="PTHR23117">
    <property type="entry name" value="GUANYLATE KINASE-RELATED"/>
    <property type="match status" value="1"/>
</dbReference>
<evidence type="ECO:0000256" key="4">
    <source>
        <dbReference type="ARBA" id="ARBA00022737"/>
    </source>
</evidence>
<proteinExistence type="inferred from homology"/>
<dbReference type="SMART" id="SM00369">
    <property type="entry name" value="LRR_TYP"/>
    <property type="match status" value="3"/>
</dbReference>
<dbReference type="InterPro" id="IPR001611">
    <property type="entry name" value="Leu-rich_rpt"/>
</dbReference>
<evidence type="ECO:0000313" key="9">
    <source>
        <dbReference type="Proteomes" id="UP000317494"/>
    </source>
</evidence>
<evidence type="ECO:0000313" key="8">
    <source>
        <dbReference type="EMBL" id="TPX40912.1"/>
    </source>
</evidence>
<dbReference type="InterPro" id="IPR025875">
    <property type="entry name" value="Leu-rich_rpt_4"/>
</dbReference>
<sequence length="739" mass="81764">MLVLVLVLVLDIGIGRDVVLIAIAWLRQCLLHVGAVPWSVSLYMADRASWLWMWLVATGPDRTAHGVRAPAHVDAVRRDCHRRLLHSHPGGPRSFPAISVRRMTKMTSLSPNNPGLKRSGSKVVLRSSRSGSLSTTSPAALQRTASRLTFDDATAAAIQLRQSLASAPDLAVLPLDEPHQVSHCPAKSDVLPLDMVTLRNGLSCMGPFPEGPGLVYLKLSLPNLELNNIDMLKCFKYIQTLHLSGNNLTDASVLANMKHLVELDMSNNRLTEIQTIRDLSQHRYLRKLCLDRNLILSIAGLSGCNYLTHLSLQRNGIDKIQGLDNLPLKFLDLSWNRIHVIENLHTLINLEELHLAHNSISSLVTMDVLPHLKVLSLDSNSLGNVSDVTETLAGFTMLRDLHARRNPISVLPEYRLVMGYSLPFLSTLDGLPLAVEDKIAAINRFDPPPEVVAAVTHANVLKRQIKHYAKLRAGDLQRARRLKPICLCGPAGVGKRTLTARLLKEYPHIYGLAVSHTTRKPRLGEENGVHYHFVDAEEMGGLDEAGAFVESVTLFGNQYGTSMSAIEKVTEEGKVCLMDLEIEGVLALKRSALKPYYIFVTVPSLDVLQQRLHSRITGNEPAKSTGDSSAAIPKIQPIPEDTSQPASRPNSEGTIRVASPKTGISLLSKGGNRAREPKDVLEKDPEVRKWLAKAHVVERFGKAEGFFDCTIVNLDLENAYQELRIWCLKKYEEAYDEDE</sequence>
<feature type="compositionally biased region" description="Polar residues" evidence="6">
    <location>
        <begin position="641"/>
        <end position="653"/>
    </location>
</feature>
<comment type="similarity">
    <text evidence="1">Belongs to the guanylate kinase family.</text>
</comment>
<accession>A0A507CP55</accession>
<dbReference type="VEuPathDB" id="FungiDB:SeMB42_g05819"/>
<gene>
    <name evidence="8" type="primary">GUK1</name>
    <name evidence="8" type="ORF">SeMB42_g05819</name>
</gene>
<evidence type="ECO:0000259" key="7">
    <source>
        <dbReference type="PROSITE" id="PS50052"/>
    </source>
</evidence>
<dbReference type="InterPro" id="IPR027417">
    <property type="entry name" value="P-loop_NTPase"/>
</dbReference>
<dbReference type="CDD" id="cd00071">
    <property type="entry name" value="GMPK"/>
    <property type="match status" value="1"/>
</dbReference>
<dbReference type="Pfam" id="PF14580">
    <property type="entry name" value="LRR_9"/>
    <property type="match status" value="1"/>
</dbReference>
<dbReference type="InterPro" id="IPR020590">
    <property type="entry name" value="Guanylate_kinase_CS"/>
</dbReference>
<evidence type="ECO:0000256" key="6">
    <source>
        <dbReference type="SAM" id="MobiDB-lite"/>
    </source>
</evidence>
<feature type="region of interest" description="Disordered" evidence="6">
    <location>
        <begin position="106"/>
        <end position="138"/>
    </location>
</feature>
<dbReference type="InterPro" id="IPR032675">
    <property type="entry name" value="LRR_dom_sf"/>
</dbReference>